<reference evidence="1 2" key="1">
    <citation type="submission" date="2015-05" db="EMBL/GenBank/DDBJ databases">
        <title>Evolution of Trichinella species and genotypes.</title>
        <authorList>
            <person name="Korhonen P.K."/>
            <person name="Edoardo P."/>
            <person name="Giuseppe L.R."/>
            <person name="Gasser R.B."/>
        </authorList>
    </citation>
    <scope>NUCLEOTIDE SEQUENCE [LARGE SCALE GENOMIC DNA]</scope>
    <source>
        <strain evidence="1">ISS10</strain>
    </source>
</reference>
<name>A0A0V1IM36_9BILA</name>
<organism evidence="1 2">
    <name type="scientific">Trichinella nativa</name>
    <dbReference type="NCBI Taxonomy" id="6335"/>
    <lineage>
        <taxon>Eukaryota</taxon>
        <taxon>Metazoa</taxon>
        <taxon>Ecdysozoa</taxon>
        <taxon>Nematoda</taxon>
        <taxon>Enoplea</taxon>
        <taxon>Dorylaimia</taxon>
        <taxon>Trichinellida</taxon>
        <taxon>Trichinellidae</taxon>
        <taxon>Trichinella</taxon>
    </lineage>
</organism>
<dbReference type="EMBL" id="JYDW01004210">
    <property type="protein sequence ID" value="KRZ23713.1"/>
    <property type="molecule type" value="Genomic_DNA"/>
</dbReference>
<gene>
    <name evidence="1" type="ORF">T02_6630</name>
</gene>
<evidence type="ECO:0000313" key="2">
    <source>
        <dbReference type="Proteomes" id="UP000054721"/>
    </source>
</evidence>
<proteinExistence type="predicted"/>
<sequence length="34" mass="4086">MRNINCRTKILGTKVEKTWNVARKLKNMENETKH</sequence>
<accession>A0A0V1IM36</accession>
<comment type="caution">
    <text evidence="1">The sequence shown here is derived from an EMBL/GenBank/DDBJ whole genome shotgun (WGS) entry which is preliminary data.</text>
</comment>
<dbReference type="AlphaFoldDB" id="A0A0V1IM36"/>
<keyword evidence="2" id="KW-1185">Reference proteome</keyword>
<protein>
    <submittedName>
        <fullName evidence="1">Uncharacterized protein</fullName>
    </submittedName>
</protein>
<dbReference type="Proteomes" id="UP000054721">
    <property type="component" value="Unassembled WGS sequence"/>
</dbReference>
<evidence type="ECO:0000313" key="1">
    <source>
        <dbReference type="EMBL" id="KRZ23713.1"/>
    </source>
</evidence>